<dbReference type="KEGG" id="saqi:AXG55_09395"/>
<evidence type="ECO:0000313" key="2">
    <source>
        <dbReference type="EMBL" id="APJ04109.1"/>
    </source>
</evidence>
<feature type="domain" description="Tc1-like transposase DDE" evidence="1">
    <location>
        <begin position="5"/>
        <end position="86"/>
    </location>
</feature>
<accession>A0A1L4D1M5</accession>
<dbReference type="Gene3D" id="3.30.420.10">
    <property type="entry name" value="Ribonuclease H-like superfamily/Ribonuclease H"/>
    <property type="match status" value="1"/>
</dbReference>
<dbReference type="InterPro" id="IPR038717">
    <property type="entry name" value="Tc1-like_DDE_dom"/>
</dbReference>
<proteinExistence type="predicted"/>
<dbReference type="AlphaFoldDB" id="A0A1L4D1M5"/>
<sequence length="118" mass="13923">MLPSLNSKNMQLFLEFFSIFVRINEQVLLIFDGSRAHNSNQIIIPKNITLHFLPPYSPQLNPIERVWLFLKRNYLSFKLYEKIEEIIQAGANSWNHLTDELIKSIDFSKLEKVDEVET</sequence>
<name>A0A1L4D1M5_9BACT</name>
<reference evidence="2 3" key="1">
    <citation type="submission" date="2016-10" db="EMBL/GenBank/DDBJ databases">
        <title>Silvanigrella aquatica sp. nov., isolated from a freshwater lake located in the Black Forest, Germany, description of Silvanigrellaceae fam. nov., Silvanigrellales ord. nov., reclassification of the order Bdellovibrionales in the class Oligoflexia, reclassification of the families Bacteriovoracaceae and Halobacteriovoraceae in the new order Bacteriovoracales ord. nov., and reclassification of the family Pseudobacteriovoracaceae in the order Oligoflexiales.</title>
        <authorList>
            <person name="Hahn M.W."/>
            <person name="Schmidt J."/>
            <person name="Koll U."/>
            <person name="Rohde M."/>
            <person name="Verbag S."/>
            <person name="Pitt A."/>
            <person name="Nakai R."/>
            <person name="Naganuma T."/>
            <person name="Lang E."/>
        </authorList>
    </citation>
    <scope>NUCLEOTIDE SEQUENCE [LARGE SCALE GENOMIC DNA]</scope>
    <source>
        <strain evidence="2 3">MWH-Nonnen-W8red</strain>
    </source>
</reference>
<keyword evidence="3" id="KW-1185">Reference proteome</keyword>
<protein>
    <recommendedName>
        <fullName evidence="1">Tc1-like transposase DDE domain-containing protein</fullName>
    </recommendedName>
</protein>
<dbReference type="EMBL" id="CP017834">
    <property type="protein sequence ID" value="APJ04109.1"/>
    <property type="molecule type" value="Genomic_DNA"/>
</dbReference>
<gene>
    <name evidence="2" type="ORF">AXG55_09395</name>
</gene>
<dbReference type="GO" id="GO:0003676">
    <property type="term" value="F:nucleic acid binding"/>
    <property type="evidence" value="ECO:0007669"/>
    <property type="project" value="InterPro"/>
</dbReference>
<dbReference type="InterPro" id="IPR036397">
    <property type="entry name" value="RNaseH_sf"/>
</dbReference>
<organism evidence="2 3">
    <name type="scientific">Silvanigrella aquatica</name>
    <dbReference type="NCBI Taxonomy" id="1915309"/>
    <lineage>
        <taxon>Bacteria</taxon>
        <taxon>Pseudomonadati</taxon>
        <taxon>Bdellovibrionota</taxon>
        <taxon>Oligoflexia</taxon>
        <taxon>Silvanigrellales</taxon>
        <taxon>Silvanigrellaceae</taxon>
        <taxon>Silvanigrella</taxon>
    </lineage>
</organism>
<evidence type="ECO:0000259" key="1">
    <source>
        <dbReference type="Pfam" id="PF13358"/>
    </source>
</evidence>
<evidence type="ECO:0000313" key="3">
    <source>
        <dbReference type="Proteomes" id="UP000184731"/>
    </source>
</evidence>
<dbReference type="STRING" id="1915309.AXG55_09395"/>
<dbReference type="Proteomes" id="UP000184731">
    <property type="component" value="Chromosome"/>
</dbReference>
<dbReference type="Pfam" id="PF13358">
    <property type="entry name" value="DDE_3"/>
    <property type="match status" value="1"/>
</dbReference>